<dbReference type="Gene3D" id="3.90.550.10">
    <property type="entry name" value="Spore Coat Polysaccharide Biosynthesis Protein SpsA, Chain A"/>
    <property type="match status" value="1"/>
</dbReference>
<evidence type="ECO:0000313" key="3">
    <source>
        <dbReference type="Proteomes" id="UP001525890"/>
    </source>
</evidence>
<dbReference type="Pfam" id="PF00535">
    <property type="entry name" value="Glycos_transf_2"/>
    <property type="match status" value="1"/>
</dbReference>
<keyword evidence="2" id="KW-0808">Transferase</keyword>
<name>A0ABT2MYR9_9CYAN</name>
<dbReference type="PANTHER" id="PTHR22916:SF3">
    <property type="entry name" value="UDP-GLCNAC:BETAGAL BETA-1,3-N-ACETYLGLUCOSAMINYLTRANSFERASE-LIKE PROTEIN 1"/>
    <property type="match status" value="1"/>
</dbReference>
<organism evidence="2 3">
    <name type="scientific">Laspinema palackyanum D2a</name>
    <dbReference type="NCBI Taxonomy" id="2953684"/>
    <lineage>
        <taxon>Bacteria</taxon>
        <taxon>Bacillati</taxon>
        <taxon>Cyanobacteriota</taxon>
        <taxon>Cyanophyceae</taxon>
        <taxon>Oscillatoriophycideae</taxon>
        <taxon>Oscillatoriales</taxon>
        <taxon>Laspinemataceae</taxon>
        <taxon>Laspinema</taxon>
        <taxon>Laspinema palackyanum</taxon>
    </lineage>
</organism>
<reference evidence="2 3" key="1">
    <citation type="journal article" date="2022" name="Front. Microbiol.">
        <title>High genomic differentiation and limited gene flow indicate recent cryptic speciation within the genus Laspinema (cyanobacteria).</title>
        <authorList>
            <person name="Stanojkovic A."/>
            <person name="Skoupy S."/>
            <person name="Skaloud P."/>
            <person name="Dvorak P."/>
        </authorList>
    </citation>
    <scope>NUCLEOTIDE SEQUENCE [LARGE SCALE GENOMIC DNA]</scope>
    <source>
        <strain evidence="2 3">D2a</strain>
    </source>
</reference>
<dbReference type="InterPro" id="IPR029044">
    <property type="entry name" value="Nucleotide-diphossugar_trans"/>
</dbReference>
<evidence type="ECO:0000259" key="1">
    <source>
        <dbReference type="Pfam" id="PF00535"/>
    </source>
</evidence>
<accession>A0ABT2MYR9</accession>
<dbReference type="GO" id="GO:0016757">
    <property type="term" value="F:glycosyltransferase activity"/>
    <property type="evidence" value="ECO:0007669"/>
    <property type="project" value="UniProtKB-KW"/>
</dbReference>
<evidence type="ECO:0000313" key="2">
    <source>
        <dbReference type="EMBL" id="MCT7968631.1"/>
    </source>
</evidence>
<dbReference type="RefSeq" id="WP_368008139.1">
    <property type="nucleotide sequence ID" value="NZ_JAMXFF010000034.1"/>
</dbReference>
<feature type="domain" description="Glycosyltransferase 2-like" evidence="1">
    <location>
        <begin position="5"/>
        <end position="165"/>
    </location>
</feature>
<dbReference type="EMBL" id="JAMXFF010000034">
    <property type="protein sequence ID" value="MCT7968631.1"/>
    <property type="molecule type" value="Genomic_DNA"/>
</dbReference>
<dbReference type="CDD" id="cd00761">
    <property type="entry name" value="Glyco_tranf_GTA_type"/>
    <property type="match status" value="1"/>
</dbReference>
<dbReference type="InterPro" id="IPR001173">
    <property type="entry name" value="Glyco_trans_2-like"/>
</dbReference>
<sequence length="341" mass="39004">MKLVSVIISVYNLESLIAATLQSVFNQTYKNLEIIVVDDGSKDRSAEVCETFKDPRMKLIRQKNRGASAARNTAMRHAQGDYIAILDGDDLWLPEKIEKQVKHLEQSPQIGISYTQSAFIDEAGESMGLYQMPKLTDITIRDILCRNPISNGSSAVIRKEAIDQIKFQDYLDGELTDFYWDEEKALQSSEDVDFWFRIALQAGWKMEGIGEILTLYRINSKGLSAKLLSKQESWERLLEKTRNYAPTEMAQWEKPARAYHLRYLARRAVTLRDGRTALKLAWDAIVTHPKMWIEEPIRTGVTFAAACFLSLLPKSLYQQLEELGIKLSARSQKRQVAQFKS</sequence>
<dbReference type="PANTHER" id="PTHR22916">
    <property type="entry name" value="GLYCOSYLTRANSFERASE"/>
    <property type="match status" value="1"/>
</dbReference>
<keyword evidence="2" id="KW-0328">Glycosyltransferase</keyword>
<keyword evidence="3" id="KW-1185">Reference proteome</keyword>
<proteinExistence type="predicted"/>
<dbReference type="EC" id="2.4.-.-" evidence="2"/>
<dbReference type="SUPFAM" id="SSF53448">
    <property type="entry name" value="Nucleotide-diphospho-sugar transferases"/>
    <property type="match status" value="1"/>
</dbReference>
<comment type="caution">
    <text evidence="2">The sequence shown here is derived from an EMBL/GenBank/DDBJ whole genome shotgun (WGS) entry which is preliminary data.</text>
</comment>
<gene>
    <name evidence="2" type="ORF">NG799_20195</name>
</gene>
<protein>
    <submittedName>
        <fullName evidence="2">Glycosyltransferase</fullName>
        <ecNumber evidence="2">2.4.-.-</ecNumber>
    </submittedName>
</protein>
<dbReference type="Proteomes" id="UP001525890">
    <property type="component" value="Unassembled WGS sequence"/>
</dbReference>